<gene>
    <name evidence="2" type="ORF">AVDCRST_MAG34-1215</name>
</gene>
<sequence length="45" mass="4545">GNSQQADQGWCREEGDDRGTEAGEPAEAEGAGGEGPEQARDAAAL</sequence>
<feature type="non-terminal residue" evidence="2">
    <location>
        <position position="1"/>
    </location>
</feature>
<name>A0A6J4LYU6_9ACTN</name>
<dbReference type="EMBL" id="CADCUI010000027">
    <property type="protein sequence ID" value="CAA9345501.1"/>
    <property type="molecule type" value="Genomic_DNA"/>
</dbReference>
<proteinExistence type="predicted"/>
<feature type="region of interest" description="Disordered" evidence="1">
    <location>
        <begin position="1"/>
        <end position="45"/>
    </location>
</feature>
<dbReference type="AlphaFoldDB" id="A0A6J4LYU6"/>
<feature type="compositionally biased region" description="Basic and acidic residues" evidence="1">
    <location>
        <begin position="10"/>
        <end position="21"/>
    </location>
</feature>
<evidence type="ECO:0000256" key="1">
    <source>
        <dbReference type="SAM" id="MobiDB-lite"/>
    </source>
</evidence>
<reference evidence="2" key="1">
    <citation type="submission" date="2020-02" db="EMBL/GenBank/DDBJ databases">
        <authorList>
            <person name="Meier V. D."/>
        </authorList>
    </citation>
    <scope>NUCLEOTIDE SEQUENCE</scope>
    <source>
        <strain evidence="2">AVDCRST_MAG34</strain>
    </source>
</reference>
<organism evidence="2">
    <name type="scientific">uncultured Nocardioidaceae bacterium</name>
    <dbReference type="NCBI Taxonomy" id="253824"/>
    <lineage>
        <taxon>Bacteria</taxon>
        <taxon>Bacillati</taxon>
        <taxon>Actinomycetota</taxon>
        <taxon>Actinomycetes</taxon>
        <taxon>Propionibacteriales</taxon>
        <taxon>Nocardioidaceae</taxon>
        <taxon>environmental samples</taxon>
    </lineage>
</organism>
<accession>A0A6J4LYU6</accession>
<protein>
    <submittedName>
        <fullName evidence="2">Uncharacterized protein</fullName>
    </submittedName>
</protein>
<feature type="non-terminal residue" evidence="2">
    <location>
        <position position="45"/>
    </location>
</feature>
<evidence type="ECO:0000313" key="2">
    <source>
        <dbReference type="EMBL" id="CAA9345501.1"/>
    </source>
</evidence>